<dbReference type="InterPro" id="IPR045517">
    <property type="entry name" value="Glyoxalase_8"/>
</dbReference>
<proteinExistence type="predicted"/>
<gene>
    <name evidence="2" type="ORF">L6654_34645</name>
</gene>
<dbReference type="AlphaFoldDB" id="A0A9X1RKA8"/>
<dbReference type="RefSeq" id="WP_237891766.1">
    <property type="nucleotide sequence ID" value="NZ_JAKLTY010000032.1"/>
</dbReference>
<evidence type="ECO:0000313" key="2">
    <source>
        <dbReference type="EMBL" id="MCG2631780.1"/>
    </source>
</evidence>
<protein>
    <submittedName>
        <fullName evidence="2">Glyoxalase superfamily protein</fullName>
    </submittedName>
</protein>
<sequence length="124" mass="14215">MRFFTSETRIKRDAKRLMKTLAQHGHELKYTRCLDLMARLHGFSHFQEWKRTVLDGSLSTFDEDADDETVEARFLHQERVMAELGFPNIAGVVLDEVNPTGWRKLSQQSGCEFANDAASVSNHS</sequence>
<accession>A0A9X1RKA8</accession>
<name>A0A9X1RKA8_9BRAD</name>
<feature type="domain" description="Glyoxalase-related protein" evidence="1">
    <location>
        <begin position="6"/>
        <end position="78"/>
    </location>
</feature>
<comment type="caution">
    <text evidence="2">The sequence shown here is derived from an EMBL/GenBank/DDBJ whole genome shotgun (WGS) entry which is preliminary data.</text>
</comment>
<dbReference type="EMBL" id="JAKLTY010000032">
    <property type="protein sequence ID" value="MCG2631780.1"/>
    <property type="molecule type" value="Genomic_DNA"/>
</dbReference>
<dbReference type="Pfam" id="PF20066">
    <property type="entry name" value="Glyoxalase_8"/>
    <property type="match status" value="1"/>
</dbReference>
<evidence type="ECO:0000313" key="3">
    <source>
        <dbReference type="Proteomes" id="UP001139054"/>
    </source>
</evidence>
<dbReference type="Proteomes" id="UP001139054">
    <property type="component" value="Unassembled WGS sequence"/>
</dbReference>
<organism evidence="2 3">
    <name type="scientific">Bradyrhizobium zhengyangense</name>
    <dbReference type="NCBI Taxonomy" id="2911009"/>
    <lineage>
        <taxon>Bacteria</taxon>
        <taxon>Pseudomonadati</taxon>
        <taxon>Pseudomonadota</taxon>
        <taxon>Alphaproteobacteria</taxon>
        <taxon>Hyphomicrobiales</taxon>
        <taxon>Nitrobacteraceae</taxon>
        <taxon>Bradyrhizobium</taxon>
    </lineage>
</organism>
<reference evidence="2" key="1">
    <citation type="submission" date="2022-01" db="EMBL/GenBank/DDBJ databases">
        <title>Genome sequnece data of strain Bradyrhizobium sp. nov.</title>
        <authorList>
            <person name="Zhang J."/>
        </authorList>
    </citation>
    <scope>NUCLEOTIDE SEQUENCE</scope>
    <source>
        <strain evidence="2">WYCCWR 13023</strain>
    </source>
</reference>
<evidence type="ECO:0000259" key="1">
    <source>
        <dbReference type="Pfam" id="PF20066"/>
    </source>
</evidence>